<evidence type="ECO:0000313" key="7">
    <source>
        <dbReference type="EMBL" id="KAG9234591.1"/>
    </source>
</evidence>
<dbReference type="InterPro" id="IPR036318">
    <property type="entry name" value="FAD-bd_PCMH-like_sf"/>
</dbReference>
<name>A0A9P7YJ76_9HELO</name>
<dbReference type="GO" id="GO:0016491">
    <property type="term" value="F:oxidoreductase activity"/>
    <property type="evidence" value="ECO:0007669"/>
    <property type="project" value="UniProtKB-KW"/>
</dbReference>
<dbReference type="GO" id="GO:0071949">
    <property type="term" value="F:FAD binding"/>
    <property type="evidence" value="ECO:0007669"/>
    <property type="project" value="InterPro"/>
</dbReference>
<sequence>MKSVISLVCSLAIFQTVGAGNSIPRYFHPAPNLSSRQIQRELGRQLSKTTSILGQNDNRFENSIVRWDVVAVPRIQVVIEPGQESDIPKIVKYCNRNNVDFLTYNRGHGFPISLGSFNGIQINMVNLNHISVKPGGKSAWFGGGAYDGQVSRYLWDQGYVTTTGSCDCVGMMGPGLGGGHGRHEGLYGMISDNILQVNLVLADGSSIRVNKARYNDLLWGLKGAGHNFGIVTSFEMNIYPRGPDTWHFHTYLWPGSQLTTVFNALNTFHNNGSTPINMTINFGQFYINSSVSATEPSIGWTFAYRGPAEEAENLLAPFNAIQAVGDIQGDVPYPDISVAQGTGEEGFLCQSHNTIRTITTAGLQVYNVTAQQQIFDSFKQHITDNPQLAVAGLVVMEGYSTAAVEAIPSDSSAYPFRSDHHLVYFSTILAPNAKPSLIKQSWKWANEVRDLWNNGQPRRLPNAYVNYANGLEPLEQKYGHEPWRLQRLRHLKAKYDPHNRFRFYNPIV</sequence>
<keyword evidence="2" id="KW-0285">Flavoprotein</keyword>
<evidence type="ECO:0000256" key="5">
    <source>
        <dbReference type="SAM" id="SignalP"/>
    </source>
</evidence>
<dbReference type="InterPro" id="IPR012951">
    <property type="entry name" value="BBE"/>
</dbReference>
<dbReference type="PROSITE" id="PS51387">
    <property type="entry name" value="FAD_PCMH"/>
    <property type="match status" value="1"/>
</dbReference>
<dbReference type="Pfam" id="PF01565">
    <property type="entry name" value="FAD_binding_4"/>
    <property type="match status" value="1"/>
</dbReference>
<dbReference type="PANTHER" id="PTHR42973:SF8">
    <property type="entry name" value="FAD-BINDING PCMH-TYPE DOMAIN-CONTAINING PROTEIN"/>
    <property type="match status" value="1"/>
</dbReference>
<dbReference type="Gene3D" id="3.30.465.10">
    <property type="match status" value="1"/>
</dbReference>
<organism evidence="7 8">
    <name type="scientific">Amylocarpus encephaloides</name>
    <dbReference type="NCBI Taxonomy" id="45428"/>
    <lineage>
        <taxon>Eukaryota</taxon>
        <taxon>Fungi</taxon>
        <taxon>Dikarya</taxon>
        <taxon>Ascomycota</taxon>
        <taxon>Pezizomycotina</taxon>
        <taxon>Leotiomycetes</taxon>
        <taxon>Helotiales</taxon>
        <taxon>Helotiales incertae sedis</taxon>
        <taxon>Amylocarpus</taxon>
    </lineage>
</organism>
<reference evidence="7" key="1">
    <citation type="journal article" date="2021" name="IMA Fungus">
        <title>Genomic characterization of three marine fungi, including Emericellopsis atlantica sp. nov. with signatures of a generalist lifestyle and marine biomass degradation.</title>
        <authorList>
            <person name="Hagestad O.C."/>
            <person name="Hou L."/>
            <person name="Andersen J.H."/>
            <person name="Hansen E.H."/>
            <person name="Altermark B."/>
            <person name="Li C."/>
            <person name="Kuhnert E."/>
            <person name="Cox R.J."/>
            <person name="Crous P.W."/>
            <person name="Spatafora J.W."/>
            <person name="Lail K."/>
            <person name="Amirebrahimi M."/>
            <person name="Lipzen A."/>
            <person name="Pangilinan J."/>
            <person name="Andreopoulos W."/>
            <person name="Hayes R.D."/>
            <person name="Ng V."/>
            <person name="Grigoriev I.V."/>
            <person name="Jackson S.A."/>
            <person name="Sutton T.D.S."/>
            <person name="Dobson A.D.W."/>
            <person name="Rama T."/>
        </authorList>
    </citation>
    <scope>NUCLEOTIDE SEQUENCE</scope>
    <source>
        <strain evidence="7">TRa018bII</strain>
    </source>
</reference>
<keyword evidence="5" id="KW-0732">Signal</keyword>
<feature type="domain" description="FAD-binding PCMH-type" evidence="6">
    <location>
        <begin position="70"/>
        <end position="241"/>
    </location>
</feature>
<dbReference type="InterPro" id="IPR016166">
    <property type="entry name" value="FAD-bd_PCMH"/>
</dbReference>
<comment type="caution">
    <text evidence="7">The sequence shown here is derived from an EMBL/GenBank/DDBJ whole genome shotgun (WGS) entry which is preliminary data.</text>
</comment>
<accession>A0A9P7YJ76</accession>
<feature type="chain" id="PRO_5040378480" description="FAD-binding PCMH-type domain-containing protein" evidence="5">
    <location>
        <begin position="20"/>
        <end position="508"/>
    </location>
</feature>
<gene>
    <name evidence="7" type="ORF">BJ875DRAFT_509324</name>
</gene>
<keyword evidence="4" id="KW-0560">Oxidoreductase</keyword>
<proteinExistence type="inferred from homology"/>
<evidence type="ECO:0000259" key="6">
    <source>
        <dbReference type="PROSITE" id="PS51387"/>
    </source>
</evidence>
<dbReference type="Gene3D" id="3.40.462.20">
    <property type="match status" value="1"/>
</dbReference>
<evidence type="ECO:0000256" key="2">
    <source>
        <dbReference type="ARBA" id="ARBA00022630"/>
    </source>
</evidence>
<dbReference type="Proteomes" id="UP000824998">
    <property type="component" value="Unassembled WGS sequence"/>
</dbReference>
<evidence type="ECO:0000256" key="1">
    <source>
        <dbReference type="ARBA" id="ARBA00005466"/>
    </source>
</evidence>
<dbReference type="PANTHER" id="PTHR42973">
    <property type="entry name" value="BINDING OXIDOREDUCTASE, PUTATIVE (AFU_ORTHOLOGUE AFUA_1G17690)-RELATED"/>
    <property type="match status" value="1"/>
</dbReference>
<dbReference type="Pfam" id="PF08031">
    <property type="entry name" value="BBE"/>
    <property type="match status" value="1"/>
</dbReference>
<protein>
    <recommendedName>
        <fullName evidence="6">FAD-binding PCMH-type domain-containing protein</fullName>
    </recommendedName>
</protein>
<dbReference type="SUPFAM" id="SSF56176">
    <property type="entry name" value="FAD-binding/transporter-associated domain-like"/>
    <property type="match status" value="1"/>
</dbReference>
<dbReference type="EMBL" id="MU251458">
    <property type="protein sequence ID" value="KAG9234591.1"/>
    <property type="molecule type" value="Genomic_DNA"/>
</dbReference>
<feature type="signal peptide" evidence="5">
    <location>
        <begin position="1"/>
        <end position="19"/>
    </location>
</feature>
<dbReference type="InterPro" id="IPR050416">
    <property type="entry name" value="FAD-linked_Oxidoreductase"/>
</dbReference>
<dbReference type="InterPro" id="IPR006094">
    <property type="entry name" value="Oxid_FAD_bind_N"/>
</dbReference>
<keyword evidence="8" id="KW-1185">Reference proteome</keyword>
<evidence type="ECO:0000313" key="8">
    <source>
        <dbReference type="Proteomes" id="UP000824998"/>
    </source>
</evidence>
<dbReference type="InterPro" id="IPR016169">
    <property type="entry name" value="FAD-bd_PCMH_sub2"/>
</dbReference>
<dbReference type="AlphaFoldDB" id="A0A9P7YJ76"/>
<evidence type="ECO:0000256" key="3">
    <source>
        <dbReference type="ARBA" id="ARBA00022827"/>
    </source>
</evidence>
<evidence type="ECO:0000256" key="4">
    <source>
        <dbReference type="ARBA" id="ARBA00023002"/>
    </source>
</evidence>
<keyword evidence="3" id="KW-0274">FAD</keyword>
<dbReference type="OrthoDB" id="415825at2759"/>
<comment type="similarity">
    <text evidence="1">Belongs to the oxygen-dependent FAD-linked oxidoreductase family.</text>
</comment>